<organism evidence="15 16">
    <name type="scientific">Rosenbergiella nectarea</name>
    <dbReference type="NCBI Taxonomy" id="988801"/>
    <lineage>
        <taxon>Bacteria</taxon>
        <taxon>Pseudomonadati</taxon>
        <taxon>Pseudomonadota</taxon>
        <taxon>Gammaproteobacteria</taxon>
        <taxon>Enterobacterales</taxon>
        <taxon>Erwiniaceae</taxon>
        <taxon>Rosenbergiella</taxon>
    </lineage>
</organism>
<keyword evidence="6 13" id="KW-0812">Transmembrane</keyword>
<comment type="function">
    <text evidence="12 13">Required for formation of the rod structure in the basal body of the flagellar apparatus. Together with FliI and FliH, may constitute the export apparatus of flagellin.</text>
</comment>
<proteinExistence type="inferred from homology"/>
<dbReference type="NCBIfam" id="TIGR00328">
    <property type="entry name" value="flhB"/>
    <property type="match status" value="1"/>
</dbReference>
<evidence type="ECO:0000256" key="3">
    <source>
        <dbReference type="ARBA" id="ARBA00021622"/>
    </source>
</evidence>
<evidence type="ECO:0000256" key="5">
    <source>
        <dbReference type="ARBA" id="ARBA00022475"/>
    </source>
</evidence>
<dbReference type="SUPFAM" id="SSF160544">
    <property type="entry name" value="EscU C-terminal domain-like"/>
    <property type="match status" value="1"/>
</dbReference>
<evidence type="ECO:0000256" key="10">
    <source>
        <dbReference type="ARBA" id="ARBA00023136"/>
    </source>
</evidence>
<feature type="transmembrane region" description="Helical" evidence="13">
    <location>
        <begin position="36"/>
        <end position="54"/>
    </location>
</feature>
<comment type="subcellular location">
    <subcellularLocation>
        <location evidence="1">Cell membrane</location>
        <topology evidence="1">Multi-pass membrane protein</topology>
    </subcellularLocation>
</comment>
<dbReference type="PANTHER" id="PTHR30531:SF12">
    <property type="entry name" value="FLAGELLAR BIOSYNTHETIC PROTEIN FLHB"/>
    <property type="match status" value="1"/>
</dbReference>
<evidence type="ECO:0000313" key="15">
    <source>
        <dbReference type="EMBL" id="SEQ67204.1"/>
    </source>
</evidence>
<evidence type="ECO:0000256" key="4">
    <source>
        <dbReference type="ARBA" id="ARBA00022448"/>
    </source>
</evidence>
<feature type="transmembrane region" description="Helical" evidence="13">
    <location>
        <begin position="91"/>
        <end position="116"/>
    </location>
</feature>
<keyword evidence="8 13" id="KW-0653">Protein transport</keyword>
<keyword evidence="7 13" id="KW-1005">Bacterial flagellum biogenesis</keyword>
<evidence type="ECO:0000256" key="7">
    <source>
        <dbReference type="ARBA" id="ARBA00022795"/>
    </source>
</evidence>
<keyword evidence="16" id="KW-1185">Reference proteome</keyword>
<dbReference type="Gene3D" id="3.40.1690.10">
    <property type="entry name" value="secretion proteins EscU"/>
    <property type="match status" value="1"/>
</dbReference>
<keyword evidence="11 13" id="KW-1006">Bacterial flagellum protein export</keyword>
<dbReference type="InterPro" id="IPR006135">
    <property type="entry name" value="T3SS_substrate_exporter"/>
</dbReference>
<evidence type="ECO:0000256" key="6">
    <source>
        <dbReference type="ARBA" id="ARBA00022692"/>
    </source>
</evidence>
<dbReference type="Pfam" id="PF01312">
    <property type="entry name" value="Bac_export_2"/>
    <property type="match status" value="1"/>
</dbReference>
<keyword evidence="15" id="KW-0969">Cilium</keyword>
<evidence type="ECO:0000256" key="9">
    <source>
        <dbReference type="ARBA" id="ARBA00022989"/>
    </source>
</evidence>
<feature type="transmembrane region" description="Helical" evidence="13">
    <location>
        <begin position="192"/>
        <end position="213"/>
    </location>
</feature>
<name>A0A1H9HXY7_9GAMM</name>
<gene>
    <name evidence="13" type="primary">flhB</name>
    <name evidence="15" type="ORF">SAMN05216522_105118</name>
</gene>
<evidence type="ECO:0000256" key="14">
    <source>
        <dbReference type="SAM" id="MobiDB-lite"/>
    </source>
</evidence>
<evidence type="ECO:0000313" key="16">
    <source>
        <dbReference type="Proteomes" id="UP000242515"/>
    </source>
</evidence>
<keyword evidence="4 13" id="KW-0813">Transport</keyword>
<evidence type="ECO:0000256" key="11">
    <source>
        <dbReference type="ARBA" id="ARBA00023225"/>
    </source>
</evidence>
<dbReference type="GO" id="GO:0005886">
    <property type="term" value="C:plasma membrane"/>
    <property type="evidence" value="ECO:0007669"/>
    <property type="project" value="UniProtKB-SubCell"/>
</dbReference>
<feature type="region of interest" description="Disordered" evidence="14">
    <location>
        <begin position="1"/>
        <end position="26"/>
    </location>
</feature>
<feature type="compositionally biased region" description="Basic and acidic residues" evidence="14">
    <location>
        <begin position="7"/>
        <end position="26"/>
    </location>
</feature>
<dbReference type="RefSeq" id="WP_092675108.1">
    <property type="nucleotide sequence ID" value="NZ_FOGC01000005.1"/>
</dbReference>
<dbReference type="OrthoDB" id="9807950at2"/>
<evidence type="ECO:0000256" key="2">
    <source>
        <dbReference type="ARBA" id="ARBA00010690"/>
    </source>
</evidence>
<comment type="similarity">
    <text evidence="2 13">Belongs to the type III secretion exporter family.</text>
</comment>
<evidence type="ECO:0000256" key="13">
    <source>
        <dbReference type="RuleBase" id="RU364091"/>
    </source>
</evidence>
<dbReference type="EMBL" id="FOGC01000005">
    <property type="protein sequence ID" value="SEQ67204.1"/>
    <property type="molecule type" value="Genomic_DNA"/>
</dbReference>
<keyword evidence="15" id="KW-0966">Cell projection</keyword>
<feature type="transmembrane region" description="Helical" evidence="13">
    <location>
        <begin position="145"/>
        <end position="165"/>
    </location>
</feature>
<evidence type="ECO:0000256" key="12">
    <source>
        <dbReference type="ARBA" id="ARBA00025078"/>
    </source>
</evidence>
<keyword evidence="15" id="KW-0282">Flagellum</keyword>
<dbReference type="Gene3D" id="6.10.250.2080">
    <property type="match status" value="1"/>
</dbReference>
<evidence type="ECO:0000256" key="8">
    <source>
        <dbReference type="ARBA" id="ARBA00022927"/>
    </source>
</evidence>
<keyword evidence="9 13" id="KW-1133">Transmembrane helix</keyword>
<dbReference type="PANTHER" id="PTHR30531">
    <property type="entry name" value="FLAGELLAR BIOSYNTHETIC PROTEIN FLHB"/>
    <property type="match status" value="1"/>
</dbReference>
<sequence>MSEEDKDDKTEEPSSRRIEKAREEGDIPRSRELTSMLLLLSGLLALTLCLPMSWQGMVHIVRYSWQFDLSHLNAHEWGPYSLDIIPLSLRLFLPFGLSLWGVAIVANLIIGGINLSPKALQVKFSRLNPLSGMKKFYSAQTGAELLKSCLKACIVIAILLAVLWAKQREILGLIHQPLGPALTEGTYGLVKLWLWVVMGMIPMVAFDVFWQIYSYHKKLRMTRQEIRDEHKQQEGDPHLKGRIRQQMRAAARQRMMANVPRADVILTNPTHFAIALLYQEGKMHAPQVVAKGRGQVAAKIRALASEHHIPTLEAPPLARALWRHTEVGEPIPGALYTAVAEVLAWVWQVRRWRKVGGQKPEKPQQLVVPAEMTFDLENDDDDE</sequence>
<dbReference type="InterPro" id="IPR029025">
    <property type="entry name" value="T3SS_substrate_exporter_C"/>
</dbReference>
<reference evidence="16" key="1">
    <citation type="submission" date="2016-10" db="EMBL/GenBank/DDBJ databases">
        <authorList>
            <person name="Varghese N."/>
            <person name="Submissions S."/>
        </authorList>
    </citation>
    <scope>NUCLEOTIDE SEQUENCE [LARGE SCALE GENOMIC DNA]</scope>
    <source>
        <strain evidence="16">8N4</strain>
    </source>
</reference>
<dbReference type="FunFam" id="3.40.1690.10:FF:000001">
    <property type="entry name" value="Flagellar biosynthetic protein FlhB"/>
    <property type="match status" value="1"/>
</dbReference>
<dbReference type="STRING" id="988801.SAMN05216522_105118"/>
<protein>
    <recommendedName>
        <fullName evidence="3 13">Flagellar biosynthetic protein FlhB</fullName>
    </recommendedName>
</protein>
<dbReference type="AlphaFoldDB" id="A0A1H9HXY7"/>
<dbReference type="GO" id="GO:0044780">
    <property type="term" value="P:bacterial-type flagellum assembly"/>
    <property type="evidence" value="ECO:0007669"/>
    <property type="project" value="InterPro"/>
</dbReference>
<dbReference type="GO" id="GO:0009306">
    <property type="term" value="P:protein secretion"/>
    <property type="evidence" value="ECO:0007669"/>
    <property type="project" value="InterPro"/>
</dbReference>
<keyword evidence="5 13" id="KW-1003">Cell membrane</keyword>
<dbReference type="Proteomes" id="UP000242515">
    <property type="component" value="Unassembled WGS sequence"/>
</dbReference>
<accession>A0A1H9HXY7</accession>
<evidence type="ECO:0000256" key="1">
    <source>
        <dbReference type="ARBA" id="ARBA00004651"/>
    </source>
</evidence>
<dbReference type="PRINTS" id="PR00950">
    <property type="entry name" value="TYPE3IMSPROT"/>
</dbReference>
<dbReference type="InterPro" id="IPR006136">
    <property type="entry name" value="FlhB"/>
</dbReference>
<keyword evidence="10 13" id="KW-0472">Membrane</keyword>